<keyword evidence="7 9" id="KW-0472">Membrane</keyword>
<feature type="transmembrane region" description="Helical" evidence="9">
    <location>
        <begin position="12"/>
        <end position="30"/>
    </location>
</feature>
<dbReference type="PANTHER" id="PTHR21716:SF53">
    <property type="entry name" value="PERMEASE PERM-RELATED"/>
    <property type="match status" value="1"/>
</dbReference>
<evidence type="ECO:0000313" key="10">
    <source>
        <dbReference type="EMBL" id="PZV87403.1"/>
    </source>
</evidence>
<feature type="region of interest" description="Disordered" evidence="8">
    <location>
        <begin position="347"/>
        <end position="367"/>
    </location>
</feature>
<feature type="transmembrane region" description="Helical" evidence="9">
    <location>
        <begin position="232"/>
        <end position="259"/>
    </location>
</feature>
<dbReference type="OrthoDB" id="9793390at2"/>
<dbReference type="AlphaFoldDB" id="A0A326S031"/>
<dbReference type="Pfam" id="PF01594">
    <property type="entry name" value="AI-2E_transport"/>
    <property type="match status" value="1"/>
</dbReference>
<name>A0A326S031_9BACT</name>
<feature type="compositionally biased region" description="Basic and acidic residues" evidence="8">
    <location>
        <begin position="357"/>
        <end position="367"/>
    </location>
</feature>
<evidence type="ECO:0000256" key="2">
    <source>
        <dbReference type="ARBA" id="ARBA00009773"/>
    </source>
</evidence>
<gene>
    <name evidence="10" type="ORF">CLV31_101276</name>
</gene>
<protein>
    <submittedName>
        <fullName evidence="10">Putative PurR-regulated permease PerM</fullName>
    </submittedName>
</protein>
<feature type="transmembrane region" description="Helical" evidence="9">
    <location>
        <begin position="146"/>
        <end position="170"/>
    </location>
</feature>
<evidence type="ECO:0000256" key="7">
    <source>
        <dbReference type="ARBA" id="ARBA00023136"/>
    </source>
</evidence>
<evidence type="ECO:0000313" key="11">
    <source>
        <dbReference type="Proteomes" id="UP000248917"/>
    </source>
</evidence>
<feature type="transmembrane region" description="Helical" evidence="9">
    <location>
        <begin position="266"/>
        <end position="283"/>
    </location>
</feature>
<reference evidence="10 11" key="1">
    <citation type="submission" date="2018-06" db="EMBL/GenBank/DDBJ databases">
        <title>Genomic Encyclopedia of Archaeal and Bacterial Type Strains, Phase II (KMG-II): from individual species to whole genera.</title>
        <authorList>
            <person name="Goeker M."/>
        </authorList>
    </citation>
    <scope>NUCLEOTIDE SEQUENCE [LARGE SCALE GENOMIC DNA]</scope>
    <source>
        <strain evidence="10 11">T4</strain>
    </source>
</reference>
<keyword evidence="6 9" id="KW-1133">Transmembrane helix</keyword>
<evidence type="ECO:0000256" key="1">
    <source>
        <dbReference type="ARBA" id="ARBA00004651"/>
    </source>
</evidence>
<comment type="caution">
    <text evidence="10">The sequence shown here is derived from an EMBL/GenBank/DDBJ whole genome shotgun (WGS) entry which is preliminary data.</text>
</comment>
<sequence>MENRLFKIPSYLKALTVMVFIIVLVFFLIVGKGLLVPLFMGGFFAILFTPLSNFLEKYRIPRTVTCVLSLLLMITMVAGLISFIVGNMVSFTKDFTNVSDRLIAVANELDLWMSENLGINENLAEKIDSDVFLNLVNQNSSSISTFALNAIGSMSGLVLIPIFMFFFLLYRDHLTQMMVEIYRDKDPALVKIRIGSLRKLIQNYITGVGKVMVILAILNIIAYLIIGVKHAVFFGVLGAVLNIIPYIGPLIGVTLPVIYSFLTMDSLIYPVLILGAYQVIQLLESNFLTPKIVGGNVNLNAFITFLGLLIGGSIWGVAGMILVIPTLAILREIFDLSETTKPFALLLGEEKEEEKEPEIKTEDEPTN</sequence>
<comment type="similarity">
    <text evidence="2">Belongs to the autoinducer-2 exporter (AI-2E) (TC 2.A.86) family.</text>
</comment>
<evidence type="ECO:0000256" key="4">
    <source>
        <dbReference type="ARBA" id="ARBA00022475"/>
    </source>
</evidence>
<evidence type="ECO:0000256" key="5">
    <source>
        <dbReference type="ARBA" id="ARBA00022692"/>
    </source>
</evidence>
<dbReference type="InterPro" id="IPR002549">
    <property type="entry name" value="AI-2E-like"/>
</dbReference>
<keyword evidence="5 9" id="KW-0812">Transmembrane</keyword>
<evidence type="ECO:0000256" key="9">
    <source>
        <dbReference type="SAM" id="Phobius"/>
    </source>
</evidence>
<dbReference type="PANTHER" id="PTHR21716">
    <property type="entry name" value="TRANSMEMBRANE PROTEIN"/>
    <property type="match status" value="1"/>
</dbReference>
<dbReference type="GO" id="GO:0005886">
    <property type="term" value="C:plasma membrane"/>
    <property type="evidence" value="ECO:0007669"/>
    <property type="project" value="UniProtKB-SubCell"/>
</dbReference>
<keyword evidence="3" id="KW-0813">Transport</keyword>
<feature type="transmembrane region" description="Helical" evidence="9">
    <location>
        <begin position="36"/>
        <end position="55"/>
    </location>
</feature>
<feature type="transmembrane region" description="Helical" evidence="9">
    <location>
        <begin position="303"/>
        <end position="330"/>
    </location>
</feature>
<proteinExistence type="inferred from homology"/>
<feature type="transmembrane region" description="Helical" evidence="9">
    <location>
        <begin position="67"/>
        <end position="89"/>
    </location>
</feature>
<evidence type="ECO:0000256" key="8">
    <source>
        <dbReference type="SAM" id="MobiDB-lite"/>
    </source>
</evidence>
<dbReference type="EMBL" id="QKTX01000001">
    <property type="protein sequence ID" value="PZV87403.1"/>
    <property type="molecule type" value="Genomic_DNA"/>
</dbReference>
<accession>A0A326S031</accession>
<dbReference type="RefSeq" id="WP_111391085.1">
    <property type="nucleotide sequence ID" value="NZ_JBKBOX010000002.1"/>
</dbReference>
<feature type="transmembrane region" description="Helical" evidence="9">
    <location>
        <begin position="204"/>
        <end position="226"/>
    </location>
</feature>
<organism evidence="10 11">
    <name type="scientific">Algoriphagus aquaeductus</name>
    <dbReference type="NCBI Taxonomy" id="475299"/>
    <lineage>
        <taxon>Bacteria</taxon>
        <taxon>Pseudomonadati</taxon>
        <taxon>Bacteroidota</taxon>
        <taxon>Cytophagia</taxon>
        <taxon>Cytophagales</taxon>
        <taxon>Cyclobacteriaceae</taxon>
        <taxon>Algoriphagus</taxon>
    </lineage>
</organism>
<comment type="subcellular location">
    <subcellularLocation>
        <location evidence="1">Cell membrane</location>
        <topology evidence="1">Multi-pass membrane protein</topology>
    </subcellularLocation>
</comment>
<evidence type="ECO:0000256" key="6">
    <source>
        <dbReference type="ARBA" id="ARBA00022989"/>
    </source>
</evidence>
<evidence type="ECO:0000256" key="3">
    <source>
        <dbReference type="ARBA" id="ARBA00022448"/>
    </source>
</evidence>
<keyword evidence="11" id="KW-1185">Reference proteome</keyword>
<keyword evidence="4" id="KW-1003">Cell membrane</keyword>
<dbReference type="Proteomes" id="UP000248917">
    <property type="component" value="Unassembled WGS sequence"/>
</dbReference>